<evidence type="ECO:0000313" key="3">
    <source>
        <dbReference type="Proteomes" id="UP001058184"/>
    </source>
</evidence>
<dbReference type="RefSeq" id="WP_260003809.1">
    <property type="nucleotide sequence ID" value="NZ_CP081078.1"/>
</dbReference>
<name>A0ABY5X069_LEICA</name>
<evidence type="ECO:0000313" key="2">
    <source>
        <dbReference type="EMBL" id="UWQ59974.1"/>
    </source>
</evidence>
<sequence>MKLAIVVGHNARAQGAVRPDTGETEFAWNSRLAKMILAEAKRFPGIGVRTFFRTPGGTYGDEIRRVYRETDDWGADATCELHFNSHHNSQATGTETLSSGSAASLRYCEALQARMLAALGLKNRGRKVVRTGRGAASLIAGRAPAALIEPFFGSSPKGRSATDEPHEMRALANAILVATQDAFL</sequence>
<dbReference type="SUPFAM" id="SSF53187">
    <property type="entry name" value="Zn-dependent exopeptidases"/>
    <property type="match status" value="1"/>
</dbReference>
<dbReference type="Proteomes" id="UP001058184">
    <property type="component" value="Chromosome"/>
</dbReference>
<proteinExistence type="predicted"/>
<dbReference type="InterPro" id="IPR002508">
    <property type="entry name" value="MurNAc-LAA_cat"/>
</dbReference>
<dbReference type="CDD" id="cd02696">
    <property type="entry name" value="MurNAc-LAA"/>
    <property type="match status" value="1"/>
</dbReference>
<dbReference type="SMART" id="SM00646">
    <property type="entry name" value="Ami_3"/>
    <property type="match status" value="1"/>
</dbReference>
<feature type="domain" description="MurNAc-LAA" evidence="1">
    <location>
        <begin position="70"/>
        <end position="180"/>
    </location>
</feature>
<dbReference type="EMBL" id="CP081078">
    <property type="protein sequence ID" value="UWQ59974.1"/>
    <property type="molecule type" value="Genomic_DNA"/>
</dbReference>
<organism evidence="2 3">
    <name type="scientific">Leisingera caerulea</name>
    <name type="common">Phaeobacter caeruleus</name>
    <dbReference type="NCBI Taxonomy" id="506591"/>
    <lineage>
        <taxon>Bacteria</taxon>
        <taxon>Pseudomonadati</taxon>
        <taxon>Pseudomonadota</taxon>
        <taxon>Alphaproteobacteria</taxon>
        <taxon>Rhodobacterales</taxon>
        <taxon>Roseobacteraceae</taxon>
        <taxon>Leisingera</taxon>
    </lineage>
</organism>
<protein>
    <submittedName>
        <fullName evidence="2">N-acetylmuramoyl-L-alanine amidase</fullName>
    </submittedName>
</protein>
<reference evidence="2" key="1">
    <citation type="submission" date="2021-08" db="EMBL/GenBank/DDBJ databases">
        <authorList>
            <person name="Nwanade C."/>
            <person name="Wang M."/>
            <person name="Masoudi A."/>
            <person name="Yu Z."/>
            <person name="Liu J."/>
        </authorList>
    </citation>
    <scope>NUCLEOTIDE SEQUENCE</scope>
    <source>
        <strain evidence="2">S141</strain>
    </source>
</reference>
<dbReference type="Gene3D" id="3.40.630.40">
    <property type="entry name" value="Zn-dependent exopeptidases"/>
    <property type="match status" value="1"/>
</dbReference>
<evidence type="ECO:0000259" key="1">
    <source>
        <dbReference type="SMART" id="SM00646"/>
    </source>
</evidence>
<keyword evidence="3" id="KW-1185">Reference proteome</keyword>
<gene>
    <name evidence="2" type="ORF">K3722_07540</name>
</gene>
<accession>A0ABY5X069</accession>
<dbReference type="Pfam" id="PF01520">
    <property type="entry name" value="Amidase_3"/>
    <property type="match status" value="1"/>
</dbReference>